<evidence type="ECO:0000313" key="3">
    <source>
        <dbReference type="EMBL" id="CAG60715.1"/>
    </source>
</evidence>
<dbReference type="InParanoid" id="Q6FPS6"/>
<evidence type="ECO:0000313" key="4">
    <source>
        <dbReference type="Proteomes" id="UP000002428"/>
    </source>
</evidence>
<proteinExistence type="predicted"/>
<keyword evidence="4" id="KW-1185">Reference proteome</keyword>
<name>Q6FPS6_CANGA</name>
<dbReference type="InterPro" id="IPR013933">
    <property type="entry name" value="CRC_Rsc7/Swp82"/>
</dbReference>
<dbReference type="KEGG" id="cgr:2889837"/>
<evidence type="ECO:0000256" key="1">
    <source>
        <dbReference type="SAM" id="MobiDB-lite"/>
    </source>
</evidence>
<dbReference type="GO" id="GO:0016586">
    <property type="term" value="C:RSC-type complex"/>
    <property type="evidence" value="ECO:0007669"/>
    <property type="project" value="EnsemblFungi"/>
</dbReference>
<dbReference type="GO" id="GO:0006337">
    <property type="term" value="P:nucleosome disassembly"/>
    <property type="evidence" value="ECO:0007669"/>
    <property type="project" value="EnsemblFungi"/>
</dbReference>
<dbReference type="CGD" id="CAL0129577">
    <property type="gene designation" value="CAGL0J01309g"/>
</dbReference>
<feature type="region of interest" description="Disordered" evidence="1">
    <location>
        <begin position="268"/>
        <end position="300"/>
    </location>
</feature>
<organism evidence="3 4">
    <name type="scientific">Candida glabrata (strain ATCC 2001 / BCRC 20586 / JCM 3761 / NBRC 0622 / NRRL Y-65 / CBS 138)</name>
    <name type="common">Yeast</name>
    <name type="synonym">Nakaseomyces glabratus</name>
    <dbReference type="NCBI Taxonomy" id="284593"/>
    <lineage>
        <taxon>Eukaryota</taxon>
        <taxon>Fungi</taxon>
        <taxon>Dikarya</taxon>
        <taxon>Ascomycota</taxon>
        <taxon>Saccharomycotina</taxon>
        <taxon>Saccharomycetes</taxon>
        <taxon>Saccharomycetales</taxon>
        <taxon>Saccharomycetaceae</taxon>
        <taxon>Nakaseomyces</taxon>
    </lineage>
</organism>
<protein>
    <recommendedName>
        <fullName evidence="5">Chromatin structure-remodeling complex subunit RSC7</fullName>
    </recommendedName>
</protein>
<gene>
    <name evidence="2 3" type="ordered locus">CAGL0J01309g</name>
</gene>
<dbReference type="Pfam" id="PF08624">
    <property type="entry name" value="CRC_subunit"/>
    <property type="match status" value="1"/>
</dbReference>
<sequence length="442" mass="50587">MSDSETKLRSRSGSQKPDYKIDTEGLEIRDDDDNDVDYHEHDAEHDGEDGSGRKKRSREDDDEDEDVSLEDDDEDEDEDDEDDGGKSEAREGPHKRARAKRARSATPMGGAGSTRKSEISYPIDEEGHLLPVYKYEYETLEDPEGEKKITADGDLLDGREFTIRSFAIAENNAQKFMLSTEVARTMGYRDSYMFFQYHPSVYKFVLGQNQKNHLIDQNIIPYSYRSRKITIVAAKSIYKEFGAKVIKSGKSPHDDYYVTVFPVRGQKPKPTASDLKRQEKQKSATATPTELPKKQSPLLSNPTFLEYRNSVANTFTGNSKLNSTNWLYQHAAACSRFNSDLYYDRVRVLLIEQQGLRDPYTNTLHIPQNVQSTKVLDWYKEVDEEQEPNEDAITCETIIKSSNIARPKTNLCDVAPEIYEGVVDEETKKAILAQQEYERQLY</sequence>
<feature type="compositionally biased region" description="Basic and acidic residues" evidence="1">
    <location>
        <begin position="36"/>
        <end position="52"/>
    </location>
</feature>
<dbReference type="VEuPathDB" id="FungiDB:CAGL0J01309g"/>
<feature type="compositionally biased region" description="Basic and acidic residues" evidence="1">
    <location>
        <begin position="17"/>
        <end position="28"/>
    </location>
</feature>
<accession>Q6FPS6</accession>
<dbReference type="FunCoup" id="Q6FPS6">
    <property type="interactions" value="405"/>
</dbReference>
<feature type="compositionally biased region" description="Acidic residues" evidence="1">
    <location>
        <begin position="60"/>
        <end position="83"/>
    </location>
</feature>
<feature type="compositionally biased region" description="Basic and acidic residues" evidence="1">
    <location>
        <begin position="84"/>
        <end position="94"/>
    </location>
</feature>
<evidence type="ECO:0008006" key="5">
    <source>
        <dbReference type="Google" id="ProtNLM"/>
    </source>
</evidence>
<evidence type="ECO:0000313" key="2">
    <source>
        <dbReference type="CGD" id="CAL0129577"/>
    </source>
</evidence>
<reference evidence="3 4" key="1">
    <citation type="journal article" date="2004" name="Nature">
        <title>Genome evolution in yeasts.</title>
        <authorList>
            <consortium name="Genolevures"/>
            <person name="Dujon B."/>
            <person name="Sherman D."/>
            <person name="Fischer G."/>
            <person name="Durrens P."/>
            <person name="Casaregola S."/>
            <person name="Lafontaine I."/>
            <person name="de Montigny J."/>
            <person name="Marck C."/>
            <person name="Neuveglise C."/>
            <person name="Talla E."/>
            <person name="Goffard N."/>
            <person name="Frangeul L."/>
            <person name="Aigle M."/>
            <person name="Anthouard V."/>
            <person name="Babour A."/>
            <person name="Barbe V."/>
            <person name="Barnay S."/>
            <person name="Blanchin S."/>
            <person name="Beckerich J.M."/>
            <person name="Beyne E."/>
            <person name="Bleykasten C."/>
            <person name="Boisrame A."/>
            <person name="Boyer J."/>
            <person name="Cattolico L."/>
            <person name="Confanioleri F."/>
            <person name="de Daruvar A."/>
            <person name="Despons L."/>
            <person name="Fabre E."/>
            <person name="Fairhead C."/>
            <person name="Ferry-Dumazet H."/>
            <person name="Groppi A."/>
            <person name="Hantraye F."/>
            <person name="Hennequin C."/>
            <person name="Jauniaux N."/>
            <person name="Joyet P."/>
            <person name="Kachouri R."/>
            <person name="Kerrest A."/>
            <person name="Koszul R."/>
            <person name="Lemaire M."/>
            <person name="Lesur I."/>
            <person name="Ma L."/>
            <person name="Muller H."/>
            <person name="Nicaud J.M."/>
            <person name="Nikolski M."/>
            <person name="Oztas S."/>
            <person name="Ozier-Kalogeropoulos O."/>
            <person name="Pellenz S."/>
            <person name="Potier S."/>
            <person name="Richard G.F."/>
            <person name="Straub M.L."/>
            <person name="Suleau A."/>
            <person name="Swennene D."/>
            <person name="Tekaia F."/>
            <person name="Wesolowski-Louvel M."/>
            <person name="Westhof E."/>
            <person name="Wirth B."/>
            <person name="Zeniou-Meyer M."/>
            <person name="Zivanovic I."/>
            <person name="Bolotin-Fukuhara M."/>
            <person name="Thierry A."/>
            <person name="Bouchier C."/>
            <person name="Caudron B."/>
            <person name="Scarpelli C."/>
            <person name="Gaillardin C."/>
            <person name="Weissenbach J."/>
            <person name="Wincker P."/>
            <person name="Souciet J.L."/>
        </authorList>
    </citation>
    <scope>NUCLEOTIDE SEQUENCE [LARGE SCALE GENOMIC DNA]</scope>
    <source>
        <strain evidence="4">ATCC 2001 / BCRC 20586 / JCM 3761 / NBRC 0622 / NRRL Y-65 / CBS 138</strain>
    </source>
</reference>
<feature type="region of interest" description="Disordered" evidence="1">
    <location>
        <begin position="1"/>
        <end position="120"/>
    </location>
</feature>
<dbReference type="AlphaFoldDB" id="Q6FPS6"/>
<dbReference type="GO" id="GO:0006368">
    <property type="term" value="P:transcription elongation by RNA polymerase II"/>
    <property type="evidence" value="ECO:0007669"/>
    <property type="project" value="EnsemblFungi"/>
</dbReference>
<dbReference type="HOGENOM" id="CLU_022149_1_0_1"/>
<dbReference type="STRING" id="284593.Q6FPS6"/>
<dbReference type="Proteomes" id="UP000002428">
    <property type="component" value="Chromosome J"/>
</dbReference>
<dbReference type="EMBL" id="CR380956">
    <property type="protein sequence ID" value="CAG60715.1"/>
    <property type="molecule type" value="Genomic_DNA"/>
</dbReference>
<dbReference type="OMA" id="STNWLYQ"/>
<dbReference type="eggNOG" id="ENOG502QW07">
    <property type="taxonomic scope" value="Eukaryota"/>
</dbReference>